<dbReference type="PROSITE" id="PS51437">
    <property type="entry name" value="CG_1"/>
    <property type="match status" value="1"/>
</dbReference>
<feature type="repeat" description="ANK" evidence="15">
    <location>
        <begin position="595"/>
        <end position="627"/>
    </location>
</feature>
<evidence type="ECO:0000256" key="11">
    <source>
        <dbReference type="ARBA" id="ARBA00023125"/>
    </source>
</evidence>
<evidence type="ECO:0000256" key="1">
    <source>
        <dbReference type="ARBA" id="ARBA00004123"/>
    </source>
</evidence>
<keyword evidence="6" id="KW-0112">Calmodulin-binding</keyword>
<evidence type="ECO:0000259" key="17">
    <source>
        <dbReference type="PROSITE" id="PS51437"/>
    </source>
</evidence>
<dbReference type="InterPro" id="IPR027417">
    <property type="entry name" value="P-loop_NTPase"/>
</dbReference>
<organism evidence="18 19">
    <name type="scientific">Actinidia chinensis var. chinensis</name>
    <name type="common">Chinese soft-hair kiwi</name>
    <dbReference type="NCBI Taxonomy" id="1590841"/>
    <lineage>
        <taxon>Eukaryota</taxon>
        <taxon>Viridiplantae</taxon>
        <taxon>Streptophyta</taxon>
        <taxon>Embryophyta</taxon>
        <taxon>Tracheophyta</taxon>
        <taxon>Spermatophyta</taxon>
        <taxon>Magnoliopsida</taxon>
        <taxon>eudicotyledons</taxon>
        <taxon>Gunneridae</taxon>
        <taxon>Pentapetalae</taxon>
        <taxon>asterids</taxon>
        <taxon>Ericales</taxon>
        <taxon>Actinidiaceae</taxon>
        <taxon>Actinidia</taxon>
    </lineage>
</organism>
<keyword evidence="14" id="KW-0539">Nucleus</keyword>
<evidence type="ECO:0000256" key="4">
    <source>
        <dbReference type="ARBA" id="ARBA00022737"/>
    </source>
</evidence>
<dbReference type="InterPro" id="IPR005559">
    <property type="entry name" value="CG-1_dom"/>
</dbReference>
<dbReference type="SUPFAM" id="SSF48403">
    <property type="entry name" value="Ankyrin repeat"/>
    <property type="match status" value="1"/>
</dbReference>
<evidence type="ECO:0000313" key="19">
    <source>
        <dbReference type="Proteomes" id="UP000241394"/>
    </source>
</evidence>
<reference evidence="18 19" key="1">
    <citation type="submission" date="2017-07" db="EMBL/GenBank/DDBJ databases">
        <title>An improved, manually edited Actinidia chinensis var. chinensis (kiwifruit) genome highlights the challenges associated with draft genomes and gene prediction in plants.</title>
        <authorList>
            <person name="Pilkington S."/>
            <person name="Crowhurst R."/>
            <person name="Hilario E."/>
            <person name="Nardozza S."/>
            <person name="Fraser L."/>
            <person name="Peng Y."/>
            <person name="Gunaseelan K."/>
            <person name="Simpson R."/>
            <person name="Tahir J."/>
            <person name="Deroles S."/>
            <person name="Templeton K."/>
            <person name="Luo Z."/>
            <person name="Davy M."/>
            <person name="Cheng C."/>
            <person name="Mcneilage M."/>
            <person name="Scaglione D."/>
            <person name="Liu Y."/>
            <person name="Zhang Q."/>
            <person name="Datson P."/>
            <person name="De Silva N."/>
            <person name="Gardiner S."/>
            <person name="Bassett H."/>
            <person name="Chagne D."/>
            <person name="Mccallum J."/>
            <person name="Dzierzon H."/>
            <person name="Deng C."/>
            <person name="Wang Y.-Y."/>
            <person name="Barron N."/>
            <person name="Manako K."/>
            <person name="Bowen J."/>
            <person name="Foster T."/>
            <person name="Erridge Z."/>
            <person name="Tiffin H."/>
            <person name="Waite C."/>
            <person name="Davies K."/>
            <person name="Grierson E."/>
            <person name="Laing W."/>
            <person name="Kirk R."/>
            <person name="Chen X."/>
            <person name="Wood M."/>
            <person name="Montefiori M."/>
            <person name="Brummell D."/>
            <person name="Schwinn K."/>
            <person name="Catanach A."/>
            <person name="Fullerton C."/>
            <person name="Li D."/>
            <person name="Meiyalaghan S."/>
            <person name="Nieuwenhuizen N."/>
            <person name="Read N."/>
            <person name="Prakash R."/>
            <person name="Hunter D."/>
            <person name="Zhang H."/>
            <person name="Mckenzie M."/>
            <person name="Knabel M."/>
            <person name="Harris A."/>
            <person name="Allan A."/>
            <person name="Chen A."/>
            <person name="Janssen B."/>
            <person name="Plunkett B."/>
            <person name="Dwamena C."/>
            <person name="Voogd C."/>
            <person name="Leif D."/>
            <person name="Lafferty D."/>
            <person name="Souleyre E."/>
            <person name="Varkonyi-Gasic E."/>
            <person name="Gambi F."/>
            <person name="Hanley J."/>
            <person name="Yao J.-L."/>
            <person name="Cheung J."/>
            <person name="David K."/>
            <person name="Warren B."/>
            <person name="Marsh K."/>
            <person name="Snowden K."/>
            <person name="Lin-Wang K."/>
            <person name="Brian L."/>
            <person name="Martinez-Sanchez M."/>
            <person name="Wang M."/>
            <person name="Ileperuma N."/>
            <person name="Macnee N."/>
            <person name="Campin R."/>
            <person name="Mcatee P."/>
            <person name="Drummond R."/>
            <person name="Espley R."/>
            <person name="Ireland H."/>
            <person name="Wu R."/>
            <person name="Atkinson R."/>
            <person name="Karunairetnam S."/>
            <person name="Bulley S."/>
            <person name="Chunkath S."/>
            <person name="Hanley Z."/>
            <person name="Storey R."/>
            <person name="Thrimawithana A."/>
            <person name="Thomson S."/>
            <person name="David C."/>
            <person name="Testolin R."/>
        </authorList>
    </citation>
    <scope>NUCLEOTIDE SEQUENCE [LARGE SCALE GENOMIC DNA]</scope>
    <source>
        <strain evidence="19">cv. Red5</strain>
        <tissue evidence="18">Young leaf</tissue>
    </source>
</reference>
<evidence type="ECO:0000256" key="2">
    <source>
        <dbReference type="ARBA" id="ARBA00008267"/>
    </source>
</evidence>
<dbReference type="InterPro" id="IPR002110">
    <property type="entry name" value="Ankyrin_rpt"/>
</dbReference>
<dbReference type="InterPro" id="IPR013783">
    <property type="entry name" value="Ig-like_fold"/>
</dbReference>
<dbReference type="Proteomes" id="UP000241394">
    <property type="component" value="Chromosome LG24"/>
</dbReference>
<evidence type="ECO:0000313" key="18">
    <source>
        <dbReference type="EMBL" id="PSR92462.1"/>
    </source>
</evidence>
<evidence type="ECO:0000256" key="9">
    <source>
        <dbReference type="ARBA" id="ARBA00023043"/>
    </source>
</evidence>
<dbReference type="CDD" id="cd00102">
    <property type="entry name" value="IPT"/>
    <property type="match status" value="1"/>
</dbReference>
<keyword evidence="12" id="KW-0010">Activator</keyword>
<evidence type="ECO:0000256" key="12">
    <source>
        <dbReference type="ARBA" id="ARBA00023159"/>
    </source>
</evidence>
<dbReference type="GO" id="GO:0003712">
    <property type="term" value="F:transcription coregulator activity"/>
    <property type="evidence" value="ECO:0007669"/>
    <property type="project" value="TreeGrafter"/>
</dbReference>
<keyword evidence="3" id="KW-0597">Phosphoprotein</keyword>
<dbReference type="OrthoDB" id="407555at2759"/>
<dbReference type="GO" id="GO:0006357">
    <property type="term" value="P:regulation of transcription by RNA polymerase II"/>
    <property type="evidence" value="ECO:0007669"/>
    <property type="project" value="TreeGrafter"/>
</dbReference>
<dbReference type="GO" id="GO:0003690">
    <property type="term" value="F:double-stranded DNA binding"/>
    <property type="evidence" value="ECO:0007669"/>
    <property type="project" value="TreeGrafter"/>
</dbReference>
<evidence type="ECO:0000256" key="10">
    <source>
        <dbReference type="ARBA" id="ARBA00023054"/>
    </source>
</evidence>
<comment type="subcellular location">
    <subcellularLocation>
        <location evidence="1">Nucleus</location>
    </subcellularLocation>
</comment>
<dbReference type="Gene3D" id="2.60.40.10">
    <property type="entry name" value="Immunoglobulins"/>
    <property type="match status" value="1"/>
</dbReference>
<dbReference type="InterPro" id="IPR036770">
    <property type="entry name" value="Ankyrin_rpt-contain_sf"/>
</dbReference>
<keyword evidence="19" id="KW-1185">Reference proteome</keyword>
<reference evidence="19" key="2">
    <citation type="journal article" date="2018" name="BMC Genomics">
        <title>A manually annotated Actinidia chinensis var. chinensis (kiwifruit) genome highlights the challenges associated with draft genomes and gene prediction in plants.</title>
        <authorList>
            <person name="Pilkington S.M."/>
            <person name="Crowhurst R."/>
            <person name="Hilario E."/>
            <person name="Nardozza S."/>
            <person name="Fraser L."/>
            <person name="Peng Y."/>
            <person name="Gunaseelan K."/>
            <person name="Simpson R."/>
            <person name="Tahir J."/>
            <person name="Deroles S.C."/>
            <person name="Templeton K."/>
            <person name="Luo Z."/>
            <person name="Davy M."/>
            <person name="Cheng C."/>
            <person name="McNeilage M."/>
            <person name="Scaglione D."/>
            <person name="Liu Y."/>
            <person name="Zhang Q."/>
            <person name="Datson P."/>
            <person name="De Silva N."/>
            <person name="Gardiner S.E."/>
            <person name="Bassett H."/>
            <person name="Chagne D."/>
            <person name="McCallum J."/>
            <person name="Dzierzon H."/>
            <person name="Deng C."/>
            <person name="Wang Y.Y."/>
            <person name="Barron L."/>
            <person name="Manako K."/>
            <person name="Bowen J."/>
            <person name="Foster T.M."/>
            <person name="Erridge Z.A."/>
            <person name="Tiffin H."/>
            <person name="Waite C.N."/>
            <person name="Davies K.M."/>
            <person name="Grierson E.P."/>
            <person name="Laing W.A."/>
            <person name="Kirk R."/>
            <person name="Chen X."/>
            <person name="Wood M."/>
            <person name="Montefiori M."/>
            <person name="Brummell D.A."/>
            <person name="Schwinn K.E."/>
            <person name="Catanach A."/>
            <person name="Fullerton C."/>
            <person name="Li D."/>
            <person name="Meiyalaghan S."/>
            <person name="Nieuwenhuizen N."/>
            <person name="Read N."/>
            <person name="Prakash R."/>
            <person name="Hunter D."/>
            <person name="Zhang H."/>
            <person name="McKenzie M."/>
            <person name="Knabel M."/>
            <person name="Harris A."/>
            <person name="Allan A.C."/>
            <person name="Gleave A."/>
            <person name="Chen A."/>
            <person name="Janssen B.J."/>
            <person name="Plunkett B."/>
            <person name="Ampomah-Dwamena C."/>
            <person name="Voogd C."/>
            <person name="Leif D."/>
            <person name="Lafferty D."/>
            <person name="Souleyre E.J.F."/>
            <person name="Varkonyi-Gasic E."/>
            <person name="Gambi F."/>
            <person name="Hanley J."/>
            <person name="Yao J.L."/>
            <person name="Cheung J."/>
            <person name="David K.M."/>
            <person name="Warren B."/>
            <person name="Marsh K."/>
            <person name="Snowden K.C."/>
            <person name="Lin-Wang K."/>
            <person name="Brian L."/>
            <person name="Martinez-Sanchez M."/>
            <person name="Wang M."/>
            <person name="Ileperuma N."/>
            <person name="Macnee N."/>
            <person name="Campin R."/>
            <person name="McAtee P."/>
            <person name="Drummond R.S.M."/>
            <person name="Espley R.V."/>
            <person name="Ireland H.S."/>
            <person name="Wu R."/>
            <person name="Atkinson R.G."/>
            <person name="Karunairetnam S."/>
            <person name="Bulley S."/>
            <person name="Chunkath S."/>
            <person name="Hanley Z."/>
            <person name="Storey R."/>
            <person name="Thrimawithana A.H."/>
            <person name="Thomson S."/>
            <person name="David C."/>
            <person name="Testolin R."/>
            <person name="Huang H."/>
            <person name="Hellens R.P."/>
            <person name="Schaffer R.J."/>
        </authorList>
    </citation>
    <scope>NUCLEOTIDE SEQUENCE [LARGE SCALE GENOMIC DNA]</scope>
    <source>
        <strain evidence="19">cv. Red5</strain>
    </source>
</reference>
<accession>A0A2R6PJG1</accession>
<proteinExistence type="inferred from homology"/>
<dbReference type="FunFam" id="2.60.40.10:FF:000314">
    <property type="entry name" value="Calmodulin-binding transcription activator 2"/>
    <property type="match status" value="1"/>
</dbReference>
<evidence type="ECO:0000256" key="8">
    <source>
        <dbReference type="ARBA" id="ARBA00023016"/>
    </source>
</evidence>
<evidence type="ECO:0000256" key="15">
    <source>
        <dbReference type="PROSITE-ProRule" id="PRU00023"/>
    </source>
</evidence>
<evidence type="ECO:0000256" key="14">
    <source>
        <dbReference type="ARBA" id="ARBA00023242"/>
    </source>
</evidence>
<dbReference type="GO" id="GO:0005634">
    <property type="term" value="C:nucleus"/>
    <property type="evidence" value="ECO:0007669"/>
    <property type="project" value="UniProtKB-SubCell"/>
</dbReference>
<evidence type="ECO:0000256" key="3">
    <source>
        <dbReference type="ARBA" id="ARBA00022553"/>
    </source>
</evidence>
<keyword evidence="4" id="KW-0677">Repeat</keyword>
<dbReference type="Gene3D" id="1.25.40.20">
    <property type="entry name" value="Ankyrin repeat-containing domain"/>
    <property type="match status" value="1"/>
</dbReference>
<keyword evidence="5" id="KW-0106">Calcium</keyword>
<feature type="region of interest" description="Disordered" evidence="16">
    <location>
        <begin position="62"/>
        <end position="85"/>
    </location>
</feature>
<evidence type="ECO:0000256" key="13">
    <source>
        <dbReference type="ARBA" id="ARBA00023163"/>
    </source>
</evidence>
<keyword evidence="8" id="KW-0346">Stress response</keyword>
<feature type="compositionally biased region" description="Polar residues" evidence="16">
    <location>
        <begin position="62"/>
        <end position="74"/>
    </location>
</feature>
<dbReference type="GO" id="GO:0009409">
    <property type="term" value="P:response to cold"/>
    <property type="evidence" value="ECO:0007669"/>
    <property type="project" value="UniProtKB-ARBA"/>
</dbReference>
<dbReference type="PANTHER" id="PTHR23335:SF0">
    <property type="entry name" value="CALMODULIN-BINDING TRANSCRIPTION ACTIVATOR 2-LIKE ISOFORM X1"/>
    <property type="match status" value="1"/>
</dbReference>
<comment type="similarity">
    <text evidence="2">Belongs to the CAMTA family.</text>
</comment>
<dbReference type="SMART" id="SM00015">
    <property type="entry name" value="IQ"/>
    <property type="match status" value="3"/>
</dbReference>
<gene>
    <name evidence="18" type="ORF">CEY00_Acc27079</name>
</gene>
<evidence type="ECO:0000256" key="16">
    <source>
        <dbReference type="SAM" id="MobiDB-lite"/>
    </source>
</evidence>
<dbReference type="PROSITE" id="PS50088">
    <property type="entry name" value="ANK_REPEAT"/>
    <property type="match status" value="1"/>
</dbReference>
<keyword evidence="10" id="KW-0175">Coiled coil</keyword>
<dbReference type="AlphaFoldDB" id="A0A2R6PJG1"/>
<dbReference type="STRING" id="1590841.A0A2R6PJG1"/>
<dbReference type="Gramene" id="PSR92462">
    <property type="protein sequence ID" value="PSR92462"/>
    <property type="gene ID" value="CEY00_Acc27079"/>
</dbReference>
<dbReference type="PROSITE" id="PS50096">
    <property type="entry name" value="IQ"/>
    <property type="match status" value="3"/>
</dbReference>
<dbReference type="PANTHER" id="PTHR23335">
    <property type="entry name" value="CALMODULIN-BINDING TRANSCRIPTION ACTIVATOR CAMTA"/>
    <property type="match status" value="1"/>
</dbReference>
<evidence type="ECO:0000256" key="5">
    <source>
        <dbReference type="ARBA" id="ARBA00022837"/>
    </source>
</evidence>
<dbReference type="InParanoid" id="A0A2R6PJG1"/>
<dbReference type="Pfam" id="PF00612">
    <property type="entry name" value="IQ"/>
    <property type="match status" value="2"/>
</dbReference>
<dbReference type="FunFam" id="1.20.5.190:FF:000003">
    <property type="entry name" value="Calmodulin-binding transcription activator 2"/>
    <property type="match status" value="1"/>
</dbReference>
<dbReference type="CDD" id="cd23767">
    <property type="entry name" value="IQCD"/>
    <property type="match status" value="1"/>
</dbReference>
<dbReference type="SUPFAM" id="SSF81296">
    <property type="entry name" value="E set domains"/>
    <property type="match status" value="1"/>
</dbReference>
<dbReference type="Pfam" id="PF12796">
    <property type="entry name" value="Ank_2"/>
    <property type="match status" value="1"/>
</dbReference>
<feature type="domain" description="CG-1" evidence="17">
    <location>
        <begin position="1"/>
        <end position="19"/>
    </location>
</feature>
<dbReference type="OMA" id="SRHMQLN"/>
<feature type="non-terminal residue" evidence="18">
    <location>
        <position position="1"/>
    </location>
</feature>
<dbReference type="PROSITE" id="PS50297">
    <property type="entry name" value="ANK_REP_REGION"/>
    <property type="match status" value="1"/>
</dbReference>
<dbReference type="SUPFAM" id="SSF52540">
    <property type="entry name" value="P-loop containing nucleoside triphosphate hydrolases"/>
    <property type="match status" value="1"/>
</dbReference>
<sequence>ELDNIVLVHYREVKEASKLCVSHLLNADPGSQLGSSQTSSSPCLEQTNSPILTVQMSNASSPNAVDWSEQSLSSEFEDRDYGEDPGISSLARHGSVSYNASLLADSATASSEARLIPCGIVGGLLISIRSSQVSIWPEIASSEFCTVSSDCGYLELSRDQIDPASVGAGFHHEAGSSMWADVHGSSGNLHSMHDQKFHFQQLNAADFLTHKLIDAKLDADNTAQDVVNGGNMLIPYGQIVAQEKIPYAAKVDSQVGRASNDEAGELKKLDSFGKWMDKNIGGDCDDSLMASDSCNYWNTLDTENDKEVSSLSRHMQLNIDELGPSVILQEQLFTICDFAPDWAYTGVETKLWEWMDKNIGGDCDDSLMASDSCNYWNTLDTENDKEVSSLSRHMQLNIDELGPSVILQEQLFTICDFAPDWAYTGVETKVLITGTFLGDTKHSGSFKWCCMFGEIEVSAEVLTDNVMRCQVPFHAPGRVPLYITCSNRLACSEVREFEYLERSPEAVSSAIVKTAPKDEVLFQVRLTKMLDVGSERKWLDCSVVGCDKLHEGGKGPHILDNEGQGVIHLAAALGFEWAMCPIVASGVSPNFRDVQGRTALHWASYYGREETVVALVRLGAAAGAVDDPTSASPGGQTASDLASGRGHKGIAGYLAEADLTSHLSSLTLGENSMESAAATIAAEKATDTAAQNVLSPGMDVNEEHSLRGSLAAVRKSAHAAALIQDAFRARSFRHRQQTKSNSEISGTSLDLVTLGLLNKVQKVSHFEDYLHSAAIRIQQKYRGWKGRREFLKIRKRIVKIQAHVRGHQVRKQYKKVVWSVSIVEKAILRWRRKRHGLRGFRMEKTNENGVPETEKCDEYEFLRIGRRQKIAGVEKALARVQSMVRHPEARDQYMRLVKKYEDCKLSNEETSASGLVPGTEER</sequence>
<name>A0A2R6PJG1_ACTCC</name>
<keyword evidence="9 15" id="KW-0040">ANK repeat</keyword>
<dbReference type="EMBL" id="NKQK01000024">
    <property type="protein sequence ID" value="PSR92462.1"/>
    <property type="molecule type" value="Genomic_DNA"/>
</dbReference>
<keyword evidence="13" id="KW-0804">Transcription</keyword>
<dbReference type="SMART" id="SM00248">
    <property type="entry name" value="ANK"/>
    <property type="match status" value="1"/>
</dbReference>
<protein>
    <submittedName>
        <fullName evidence="18">Calmodulin-binding transcription activator like</fullName>
    </submittedName>
</protein>
<keyword evidence="11" id="KW-0238">DNA-binding</keyword>
<keyword evidence="7" id="KW-0805">Transcription regulation</keyword>
<dbReference type="InterPro" id="IPR000048">
    <property type="entry name" value="IQ_motif_EF-hand-BS"/>
</dbReference>
<dbReference type="InterPro" id="IPR014756">
    <property type="entry name" value="Ig_E-set"/>
</dbReference>
<dbReference type="Gene3D" id="1.20.5.190">
    <property type="match status" value="1"/>
</dbReference>
<dbReference type="GO" id="GO:0005516">
    <property type="term" value="F:calmodulin binding"/>
    <property type="evidence" value="ECO:0007669"/>
    <property type="project" value="UniProtKB-KW"/>
</dbReference>
<comment type="caution">
    <text evidence="18">The sequence shown here is derived from an EMBL/GenBank/DDBJ whole genome shotgun (WGS) entry which is preliminary data.</text>
</comment>
<evidence type="ECO:0000256" key="7">
    <source>
        <dbReference type="ARBA" id="ARBA00023015"/>
    </source>
</evidence>
<evidence type="ECO:0000256" key="6">
    <source>
        <dbReference type="ARBA" id="ARBA00022860"/>
    </source>
</evidence>